<dbReference type="Pfam" id="PF07714">
    <property type="entry name" value="PK_Tyr_Ser-Thr"/>
    <property type="match status" value="1"/>
</dbReference>
<keyword evidence="2" id="KW-0808">Transferase</keyword>
<dbReference type="OrthoDB" id="4062651at2759"/>
<accession>A0A397SXS0</accession>
<dbReference type="AlphaFoldDB" id="A0A397SXS0"/>
<dbReference type="SUPFAM" id="SSF56112">
    <property type="entry name" value="Protein kinase-like (PK-like)"/>
    <property type="match status" value="1"/>
</dbReference>
<reference evidence="2 3" key="1">
    <citation type="submission" date="2018-06" db="EMBL/GenBank/DDBJ databases">
        <title>Comparative genomics reveals the genomic features of Rhizophagus irregularis, R. cerebriforme, R. diaphanum and Gigaspora rosea, and their symbiotic lifestyle signature.</title>
        <authorList>
            <person name="Morin E."/>
            <person name="San Clemente H."/>
            <person name="Chen E.C.H."/>
            <person name="De La Providencia I."/>
            <person name="Hainaut M."/>
            <person name="Kuo A."/>
            <person name="Kohler A."/>
            <person name="Murat C."/>
            <person name="Tang N."/>
            <person name="Roy S."/>
            <person name="Loubradou J."/>
            <person name="Henrissat B."/>
            <person name="Grigoriev I.V."/>
            <person name="Corradi N."/>
            <person name="Roux C."/>
            <person name="Martin F.M."/>
        </authorList>
    </citation>
    <scope>NUCLEOTIDE SEQUENCE [LARGE SCALE GENOMIC DNA]</scope>
    <source>
        <strain evidence="2 3">DAOM 227022</strain>
    </source>
</reference>
<keyword evidence="3" id="KW-1185">Reference proteome</keyword>
<feature type="domain" description="Protein kinase" evidence="1">
    <location>
        <begin position="1"/>
        <end position="185"/>
    </location>
</feature>
<name>A0A397SXS0_9GLOM</name>
<comment type="caution">
    <text evidence="2">The sequence shown here is derived from an EMBL/GenBank/DDBJ whole genome shotgun (WGS) entry which is preliminary data.</text>
</comment>
<dbReference type="InterPro" id="IPR001245">
    <property type="entry name" value="Ser-Thr/Tyr_kinase_cat_dom"/>
</dbReference>
<proteinExistence type="predicted"/>
<dbReference type="InterPro" id="IPR000719">
    <property type="entry name" value="Prot_kinase_dom"/>
</dbReference>
<dbReference type="EMBL" id="QKYT01000168">
    <property type="protein sequence ID" value="RIA90858.1"/>
    <property type="molecule type" value="Genomic_DNA"/>
</dbReference>
<gene>
    <name evidence="2" type="ORF">C1645_662235</name>
</gene>
<dbReference type="PANTHER" id="PTHR44329">
    <property type="entry name" value="SERINE/THREONINE-PROTEIN KINASE TNNI3K-RELATED"/>
    <property type="match status" value="1"/>
</dbReference>
<protein>
    <submittedName>
        <fullName evidence="2">Kinase-like domain-containing protein</fullName>
    </submittedName>
</protein>
<evidence type="ECO:0000259" key="1">
    <source>
        <dbReference type="PROSITE" id="PS50011"/>
    </source>
</evidence>
<sequence>SYYMVLKYANGGNFRQYIWRKFPYSWSERLSILQKLAESLCNIHKANYIHRDLYPGNILIQENNWKCKLKVYISELDSCANLNSEMDQQKYGNLLYIAPEVLAGKGNLTSIKSDIYSFGIIMWELASGDEPYSDYKTDDEKKLILDIVNGMRPNNLIGTPKCYHELMQKCLDADPEKRPTTLDIL</sequence>
<dbReference type="InterPro" id="IPR011009">
    <property type="entry name" value="Kinase-like_dom_sf"/>
</dbReference>
<evidence type="ECO:0000313" key="2">
    <source>
        <dbReference type="EMBL" id="RIA90858.1"/>
    </source>
</evidence>
<dbReference type="PRINTS" id="PR00109">
    <property type="entry name" value="TYRKINASE"/>
</dbReference>
<dbReference type="GO" id="GO:0005524">
    <property type="term" value="F:ATP binding"/>
    <property type="evidence" value="ECO:0007669"/>
    <property type="project" value="InterPro"/>
</dbReference>
<feature type="non-terminal residue" evidence="2">
    <location>
        <position position="1"/>
    </location>
</feature>
<evidence type="ECO:0000313" key="3">
    <source>
        <dbReference type="Proteomes" id="UP000265703"/>
    </source>
</evidence>
<dbReference type="GO" id="GO:0004674">
    <property type="term" value="F:protein serine/threonine kinase activity"/>
    <property type="evidence" value="ECO:0007669"/>
    <property type="project" value="TreeGrafter"/>
</dbReference>
<keyword evidence="2" id="KW-0418">Kinase</keyword>
<dbReference type="Proteomes" id="UP000265703">
    <property type="component" value="Unassembled WGS sequence"/>
</dbReference>
<organism evidence="2 3">
    <name type="scientific">Glomus cerebriforme</name>
    <dbReference type="NCBI Taxonomy" id="658196"/>
    <lineage>
        <taxon>Eukaryota</taxon>
        <taxon>Fungi</taxon>
        <taxon>Fungi incertae sedis</taxon>
        <taxon>Mucoromycota</taxon>
        <taxon>Glomeromycotina</taxon>
        <taxon>Glomeromycetes</taxon>
        <taxon>Glomerales</taxon>
        <taxon>Glomeraceae</taxon>
        <taxon>Glomus</taxon>
    </lineage>
</organism>
<feature type="non-terminal residue" evidence="2">
    <location>
        <position position="185"/>
    </location>
</feature>
<dbReference type="PROSITE" id="PS50011">
    <property type="entry name" value="PROTEIN_KINASE_DOM"/>
    <property type="match status" value="1"/>
</dbReference>
<dbReference type="Gene3D" id="1.10.510.10">
    <property type="entry name" value="Transferase(Phosphotransferase) domain 1"/>
    <property type="match status" value="1"/>
</dbReference>
<dbReference type="InterPro" id="IPR051681">
    <property type="entry name" value="Ser/Thr_Kinases-Pseudokinases"/>
</dbReference>